<accession>A0AAV9Q440</accession>
<dbReference type="Proteomes" id="UP001345827">
    <property type="component" value="Unassembled WGS sequence"/>
</dbReference>
<name>A0AAV9Q440_9PEZI</name>
<proteinExistence type="predicted"/>
<dbReference type="EMBL" id="JAXLQG010000011">
    <property type="protein sequence ID" value="KAK5534682.1"/>
    <property type="molecule type" value="Genomic_DNA"/>
</dbReference>
<dbReference type="PANTHER" id="PTHR33112:SF1">
    <property type="entry name" value="HETEROKARYON INCOMPATIBILITY DOMAIN-CONTAINING PROTEIN"/>
    <property type="match status" value="1"/>
</dbReference>
<organism evidence="2 3">
    <name type="scientific">Vermiconidia calcicola</name>
    <dbReference type="NCBI Taxonomy" id="1690605"/>
    <lineage>
        <taxon>Eukaryota</taxon>
        <taxon>Fungi</taxon>
        <taxon>Dikarya</taxon>
        <taxon>Ascomycota</taxon>
        <taxon>Pezizomycotina</taxon>
        <taxon>Dothideomycetes</taxon>
        <taxon>Dothideomycetidae</taxon>
        <taxon>Mycosphaerellales</taxon>
        <taxon>Extremaceae</taxon>
        <taxon>Vermiconidia</taxon>
    </lineage>
</organism>
<evidence type="ECO:0000313" key="3">
    <source>
        <dbReference type="Proteomes" id="UP001345827"/>
    </source>
</evidence>
<sequence length="609" mass="68411">MARSLLKVDLGDGCGWLFRAFLSIKAGEYLRDSENVTNTGRTVFLAVERANLHRCWQSGQVAIETLEDGKFDKSSLRGLICVQDSGTPGNGKRTVPVTGSNEINQHEADFGLMRQWLEQKCRSHVPITSKFRCRVIDCEDQVVVQHAPSMNETVINPPQTVKDAMYATKRLGQRYLWVDRYCIPEEGNERHVHIANMHLIYEAAYVTIVAANPGPKDSAHSGLYGVSKPRNLQNKFNHDGKSFVSTHVHPAYQLSQSVWATRGWTYQEATLSSRCLLFTSDQVYYADSSGYQVESLRHSLSTRPEGAYRTLEVFYQAYGPALVGYDPQLNPFGHGANEADSYEKHLMEYTKRRLTFPSDALNAFRGILAKVAGPSVWGIPFMPSQSGSVNISIASDLCFAKYLCWTGESSWEERQKKLIHFPSWSWASTSNIRAPSPRFQEGVPEAHLPARFGVERADGSVVALRDLISERSKSHQSIPEETFFLHVTSWVFEATTKLDEQKQTWHVTGLRNSPDQNINGLLALGDNWNTHFDVQGSSLAIFEVKPHVVVTAVLLSMVCRTDTARFLLLEPGADFYRRVGLLEVTHSDQLTAYLLEKATKFQPVTIRLG</sequence>
<gene>
    <name evidence="2" type="ORF">LTR25_006714</name>
</gene>
<feature type="domain" description="Heterokaryon incompatibility" evidence="1">
    <location>
        <begin position="149"/>
        <end position="268"/>
    </location>
</feature>
<protein>
    <recommendedName>
        <fullName evidence="1">Heterokaryon incompatibility domain-containing protein</fullName>
    </recommendedName>
</protein>
<evidence type="ECO:0000259" key="1">
    <source>
        <dbReference type="Pfam" id="PF06985"/>
    </source>
</evidence>
<dbReference type="Pfam" id="PF06985">
    <property type="entry name" value="HET"/>
    <property type="match status" value="1"/>
</dbReference>
<keyword evidence="3" id="KW-1185">Reference proteome</keyword>
<dbReference type="AlphaFoldDB" id="A0AAV9Q440"/>
<dbReference type="InterPro" id="IPR010730">
    <property type="entry name" value="HET"/>
</dbReference>
<comment type="caution">
    <text evidence="2">The sequence shown here is derived from an EMBL/GenBank/DDBJ whole genome shotgun (WGS) entry which is preliminary data.</text>
</comment>
<dbReference type="PANTHER" id="PTHR33112">
    <property type="entry name" value="DOMAIN PROTEIN, PUTATIVE-RELATED"/>
    <property type="match status" value="1"/>
</dbReference>
<evidence type="ECO:0000313" key="2">
    <source>
        <dbReference type="EMBL" id="KAK5534682.1"/>
    </source>
</evidence>
<reference evidence="2 3" key="1">
    <citation type="submission" date="2023-06" db="EMBL/GenBank/DDBJ databases">
        <title>Black Yeasts Isolated from many extreme environments.</title>
        <authorList>
            <person name="Coleine C."/>
            <person name="Stajich J.E."/>
            <person name="Selbmann L."/>
        </authorList>
    </citation>
    <scope>NUCLEOTIDE SEQUENCE [LARGE SCALE GENOMIC DNA]</scope>
    <source>
        <strain evidence="2 3">CCFEE 5887</strain>
    </source>
</reference>